<comment type="caution">
    <text evidence="7">The sequence shown here is derived from an EMBL/GenBank/DDBJ whole genome shotgun (WGS) entry which is preliminary data.</text>
</comment>
<dbReference type="InterPro" id="IPR013083">
    <property type="entry name" value="Znf_RING/FYVE/PHD"/>
</dbReference>
<evidence type="ECO:0000256" key="2">
    <source>
        <dbReference type="ARBA" id="ARBA00022771"/>
    </source>
</evidence>
<keyword evidence="1" id="KW-0479">Metal-binding</keyword>
<dbReference type="Proteomes" id="UP000634136">
    <property type="component" value="Unassembled WGS sequence"/>
</dbReference>
<feature type="compositionally biased region" description="Polar residues" evidence="4">
    <location>
        <begin position="1"/>
        <end position="10"/>
    </location>
</feature>
<feature type="transmembrane region" description="Helical" evidence="5">
    <location>
        <begin position="289"/>
        <end position="308"/>
    </location>
</feature>
<reference evidence="7" key="1">
    <citation type="submission" date="2020-09" db="EMBL/GenBank/DDBJ databases">
        <title>Genome-Enabled Discovery of Anthraquinone Biosynthesis in Senna tora.</title>
        <authorList>
            <person name="Kang S.-H."/>
            <person name="Pandey R.P."/>
            <person name="Lee C.-M."/>
            <person name="Sim J.-S."/>
            <person name="Jeong J.-T."/>
            <person name="Choi B.-S."/>
            <person name="Jung M."/>
            <person name="Ginzburg D."/>
            <person name="Zhao K."/>
            <person name="Won S.Y."/>
            <person name="Oh T.-J."/>
            <person name="Yu Y."/>
            <person name="Kim N.-H."/>
            <person name="Lee O.R."/>
            <person name="Lee T.-H."/>
            <person name="Bashyal P."/>
            <person name="Kim T.-S."/>
            <person name="Lee W.-H."/>
            <person name="Kawkins C."/>
            <person name="Kim C.-K."/>
            <person name="Kim J.S."/>
            <person name="Ahn B.O."/>
            <person name="Rhee S.Y."/>
            <person name="Sohng J.K."/>
        </authorList>
    </citation>
    <scope>NUCLEOTIDE SEQUENCE</scope>
    <source>
        <tissue evidence="7">Leaf</tissue>
    </source>
</reference>
<dbReference type="AlphaFoldDB" id="A0A834TRF6"/>
<organism evidence="7 8">
    <name type="scientific">Senna tora</name>
    <dbReference type="NCBI Taxonomy" id="362788"/>
    <lineage>
        <taxon>Eukaryota</taxon>
        <taxon>Viridiplantae</taxon>
        <taxon>Streptophyta</taxon>
        <taxon>Embryophyta</taxon>
        <taxon>Tracheophyta</taxon>
        <taxon>Spermatophyta</taxon>
        <taxon>Magnoliopsida</taxon>
        <taxon>eudicotyledons</taxon>
        <taxon>Gunneridae</taxon>
        <taxon>Pentapetalae</taxon>
        <taxon>rosids</taxon>
        <taxon>fabids</taxon>
        <taxon>Fabales</taxon>
        <taxon>Fabaceae</taxon>
        <taxon>Caesalpinioideae</taxon>
        <taxon>Cassia clade</taxon>
        <taxon>Senna</taxon>
    </lineage>
</organism>
<evidence type="ECO:0000313" key="7">
    <source>
        <dbReference type="EMBL" id="KAF7825596.1"/>
    </source>
</evidence>
<evidence type="ECO:0000259" key="6">
    <source>
        <dbReference type="PROSITE" id="PS51292"/>
    </source>
</evidence>
<dbReference type="SMART" id="SM00744">
    <property type="entry name" value="RINGv"/>
    <property type="match status" value="1"/>
</dbReference>
<dbReference type="PANTHER" id="PTHR46214">
    <property type="entry name" value="ZINC FINGER, RING-CH-TYPE"/>
    <property type="match status" value="1"/>
</dbReference>
<keyword evidence="2 7" id="KW-0863">Zinc-finger</keyword>
<keyword evidence="5" id="KW-0812">Transmembrane</keyword>
<gene>
    <name evidence="7" type="ORF">G2W53_016760</name>
</gene>
<sequence length="314" mass="34273">MILNQNGTASKRNKGPGFYLARSSVNAGGGRVQRPRRPAVNAHARDSDSGAVSERLFRLSMFLASQDCYSAMQEITALFNHLTVTGKGNLDFKVSRTADLEQGRSQRSDMSGQGSVCFSDVEDGSCYSHFYSTNGGSYDEHSFACDSDPDEVGVVHESGRGSCVSECSVEVEIESGVPEIKVHLGKAERDCRICHMGLESESHESGVPIELGCSCKDDLAAAHKNCAETWFKIKGNRTCEICHSVARNVYGANEETTENLSDSNNATAVSTTSAPATPETRRFWHGHRFLNFLLACMVFAFVISWLFHFNVPSS</sequence>
<protein>
    <submittedName>
        <fullName evidence="7">C4HC3 zinc-finger like motif-containing protein</fullName>
    </submittedName>
</protein>
<evidence type="ECO:0000313" key="8">
    <source>
        <dbReference type="Proteomes" id="UP000634136"/>
    </source>
</evidence>
<keyword evidence="5" id="KW-1133">Transmembrane helix</keyword>
<dbReference type="Gene3D" id="3.30.40.10">
    <property type="entry name" value="Zinc/RING finger domain, C3HC4 (zinc finger)"/>
    <property type="match status" value="1"/>
</dbReference>
<keyword evidence="5" id="KW-0472">Membrane</keyword>
<evidence type="ECO:0000256" key="4">
    <source>
        <dbReference type="SAM" id="MobiDB-lite"/>
    </source>
</evidence>
<dbReference type="PANTHER" id="PTHR46214:SF36">
    <property type="entry name" value="RING-CH-TYPE DOMAIN-CONTAINING PROTEIN"/>
    <property type="match status" value="1"/>
</dbReference>
<accession>A0A834TRF6</accession>
<dbReference type="CDD" id="cd16495">
    <property type="entry name" value="RING_CH-C4HC3_MARCH"/>
    <property type="match status" value="1"/>
</dbReference>
<dbReference type="OrthoDB" id="1912066at2759"/>
<dbReference type="GO" id="GO:0008270">
    <property type="term" value="F:zinc ion binding"/>
    <property type="evidence" value="ECO:0007669"/>
    <property type="project" value="UniProtKB-KW"/>
</dbReference>
<feature type="domain" description="RING-CH-type" evidence="6">
    <location>
        <begin position="183"/>
        <end position="249"/>
    </location>
</feature>
<feature type="region of interest" description="Disordered" evidence="4">
    <location>
        <begin position="1"/>
        <end position="47"/>
    </location>
</feature>
<evidence type="ECO:0000256" key="3">
    <source>
        <dbReference type="ARBA" id="ARBA00022833"/>
    </source>
</evidence>
<dbReference type="InterPro" id="IPR011016">
    <property type="entry name" value="Znf_RING-CH"/>
</dbReference>
<dbReference type="Pfam" id="PF12906">
    <property type="entry name" value="RINGv"/>
    <property type="match status" value="1"/>
</dbReference>
<proteinExistence type="predicted"/>
<keyword evidence="8" id="KW-1185">Reference proteome</keyword>
<evidence type="ECO:0000256" key="1">
    <source>
        <dbReference type="ARBA" id="ARBA00022723"/>
    </source>
</evidence>
<name>A0A834TRF6_9FABA</name>
<dbReference type="PROSITE" id="PS51292">
    <property type="entry name" value="ZF_RING_CH"/>
    <property type="match status" value="1"/>
</dbReference>
<dbReference type="EMBL" id="JAAIUW010000006">
    <property type="protein sequence ID" value="KAF7825596.1"/>
    <property type="molecule type" value="Genomic_DNA"/>
</dbReference>
<dbReference type="SUPFAM" id="SSF57850">
    <property type="entry name" value="RING/U-box"/>
    <property type="match status" value="1"/>
</dbReference>
<evidence type="ECO:0000256" key="5">
    <source>
        <dbReference type="SAM" id="Phobius"/>
    </source>
</evidence>
<keyword evidence="3" id="KW-0862">Zinc</keyword>